<dbReference type="STRING" id="905079.L1K1G7"/>
<dbReference type="GO" id="GO:0004177">
    <property type="term" value="F:aminopeptidase activity"/>
    <property type="evidence" value="ECO:0007669"/>
    <property type="project" value="UniProtKB-KW"/>
</dbReference>
<evidence type="ECO:0000256" key="2">
    <source>
        <dbReference type="ARBA" id="ARBA00011073"/>
    </source>
</evidence>
<feature type="active site" description="Charge relay system" evidence="9">
    <location>
        <position position="42"/>
    </location>
</feature>
<dbReference type="PANTHER" id="PTHR43806:SF14">
    <property type="entry name" value="TRIPEPTIDYL-PEPTIDASE 2"/>
    <property type="match status" value="1"/>
</dbReference>
<keyword evidence="8 9" id="KW-0720">Serine protease</keyword>
<dbReference type="Gene3D" id="3.40.50.200">
    <property type="entry name" value="Peptidase S8/S53 domain"/>
    <property type="match status" value="1"/>
</dbReference>
<reference evidence="15 17" key="1">
    <citation type="journal article" date="2012" name="Nature">
        <title>Algal genomes reveal evolutionary mosaicism and the fate of nucleomorphs.</title>
        <authorList>
            <consortium name="DOE Joint Genome Institute"/>
            <person name="Curtis B.A."/>
            <person name="Tanifuji G."/>
            <person name="Burki F."/>
            <person name="Gruber A."/>
            <person name="Irimia M."/>
            <person name="Maruyama S."/>
            <person name="Arias M.C."/>
            <person name="Ball S.G."/>
            <person name="Gile G.H."/>
            <person name="Hirakawa Y."/>
            <person name="Hopkins J.F."/>
            <person name="Kuo A."/>
            <person name="Rensing S.A."/>
            <person name="Schmutz J."/>
            <person name="Symeonidi A."/>
            <person name="Elias M."/>
            <person name="Eveleigh R.J."/>
            <person name="Herman E.K."/>
            <person name="Klute M.J."/>
            <person name="Nakayama T."/>
            <person name="Obornik M."/>
            <person name="Reyes-Prieto A."/>
            <person name="Armbrust E.V."/>
            <person name="Aves S.J."/>
            <person name="Beiko R.G."/>
            <person name="Coutinho P."/>
            <person name="Dacks J.B."/>
            <person name="Durnford D.G."/>
            <person name="Fast N.M."/>
            <person name="Green B.R."/>
            <person name="Grisdale C.J."/>
            <person name="Hempel F."/>
            <person name="Henrissat B."/>
            <person name="Hoppner M.P."/>
            <person name="Ishida K."/>
            <person name="Kim E."/>
            <person name="Koreny L."/>
            <person name="Kroth P.G."/>
            <person name="Liu Y."/>
            <person name="Malik S.B."/>
            <person name="Maier U.G."/>
            <person name="McRose D."/>
            <person name="Mock T."/>
            <person name="Neilson J.A."/>
            <person name="Onodera N.T."/>
            <person name="Poole A.M."/>
            <person name="Pritham E.J."/>
            <person name="Richards T.A."/>
            <person name="Rocap G."/>
            <person name="Roy S.W."/>
            <person name="Sarai C."/>
            <person name="Schaack S."/>
            <person name="Shirato S."/>
            <person name="Slamovits C.H."/>
            <person name="Spencer D.F."/>
            <person name="Suzuki S."/>
            <person name="Worden A.Z."/>
            <person name="Zauner S."/>
            <person name="Barry K."/>
            <person name="Bell C."/>
            <person name="Bharti A.K."/>
            <person name="Crow J.A."/>
            <person name="Grimwood J."/>
            <person name="Kramer R."/>
            <person name="Lindquist E."/>
            <person name="Lucas S."/>
            <person name="Salamov A."/>
            <person name="McFadden G.I."/>
            <person name="Lane C.E."/>
            <person name="Keeling P.J."/>
            <person name="Gray M.W."/>
            <person name="Grigoriev I.V."/>
            <person name="Archibald J.M."/>
        </authorList>
    </citation>
    <scope>NUCLEOTIDE SEQUENCE</scope>
    <source>
        <strain evidence="15 17">CCMP2712</strain>
    </source>
</reference>
<dbReference type="PROSITE" id="PS51892">
    <property type="entry name" value="SUBTILASE"/>
    <property type="match status" value="1"/>
</dbReference>
<dbReference type="GO" id="GO:0008240">
    <property type="term" value="F:tripeptidyl-peptidase activity"/>
    <property type="evidence" value="ECO:0007669"/>
    <property type="project" value="UniProtKB-EC"/>
</dbReference>
<sequence>MDVEALPFPKEGILPKAETEASKFIEEHPEWDGRGIKVAIFDTGVDPGAAGLLVTSDGRPKMIDVVDCTGSGDVDTSEVVELKEGETTITGLSGRTLNLGSRTCPSGKFHLGLKRAYELFPRPLVKRVKEERKESFLVKQQEAVAAAQAALREWEKSHKSPNDKEKKERKDLEQVVDALKEAMEQYSDPGPAFDCVVYSDGERWRALIDFQESGDLQEVKALATFREEREFVTLSSVRGVRDHSVLLNVCVGIFQEGDLLSIVCEAGSHGTHVAGIVAANFPDDPKLNGIAPGAQIVSCKIGDSRLGSMETGTSLIRALKVAKDNGCQLINLSYGESFVHDKSGRVPELINEFVNKHGIIFVCSAGNNGPALSTVGAPACMSSSFISVGAFVSPGMMEVEYSLRETLASTNYTWSSRGPSPDGNLGVTICAPGGAIAPVPTWTLQGKQLMNGTSMSSPNCCGGLALILSALLSGAASWTPASIRRVIQNSALKVEGIEPWALGPGLLQVDKAFQHFKAHQNRSVAFDVPIDVVVPARDDARGLYLRDLSEVSEVFAANLFASPKFHDECDNRQKVAFEVKVSVKSTASWCEVPNFLMLNASGKGFEARVDPSSLPTGAHFCEILGFDSECPSLGPIFRFPVTVIKPMTIPPGDFSLSLPAQRYLPGTLDRHFLSVPRGATWAEFTVKPKQLEGNHMLVLHCLQVLPSSPVTSRNPSELDKYLRLKPFTNVTERVSVRGGVTLEVCMCKWWASIGEVEVDIEIVFHGVEVSSEVLAIGSAEPVSLFLSAPLRSETISLSSKLTHLRKLLRPTKSSINVRSPERDLLPNNRQIYEMELSYSFEQTEKEAVKVTPRASMFEVLYDSPLDSQLWMIFDSNSQLMGSGDGLHTYDVSLPKGKYSLRLQLRHDSKSLLDSLKSLVLCLDFALAKELSCRAFASYGAAITNGEKLSKKTLTRGERVRVFFTGPSDKVAGGKPGDVLLGSIACGEVKNACRVQVLLPPEESKEEQDKDESSKKKTPEERQAEQMLEAKIKVLKSLREDKMPSEFEALAKELRAENPKNVQVLKEILSKRDVEGDSAEAEQQRKSRCLEAIEATNWVLDSVDQKELAAHYGLKQVKDDPESKEKCKEMDKLKEILIDALLCRLERFQELLLPAPSAELMPDVDLALAGCQDKSPADFLKENLENLNQWTASDQKFEQLVRYTSITSAVKRRQGRAGGALEDLLKVMKSNEGPPSKKIVSELEAIAEQMGWTHWKFYYVNLKQKFFPKKTLPF</sequence>
<dbReference type="InterPro" id="IPR000209">
    <property type="entry name" value="Peptidase_S8/S53_dom"/>
</dbReference>
<dbReference type="GeneID" id="17311210"/>
<gene>
    <name evidence="15" type="ORF">GUITHDRAFT_99926</name>
</gene>
<keyword evidence="6 9" id="KW-0645">Protease</keyword>
<feature type="domain" description="Peptidase S8/S53" evidence="11">
    <location>
        <begin position="33"/>
        <end position="493"/>
    </location>
</feature>
<dbReference type="Pfam" id="PF00082">
    <property type="entry name" value="Peptidase_S8"/>
    <property type="match status" value="1"/>
</dbReference>
<evidence type="ECO:0000259" key="11">
    <source>
        <dbReference type="Pfam" id="PF00082"/>
    </source>
</evidence>
<feature type="region of interest" description="Disordered" evidence="10">
    <location>
        <begin position="150"/>
        <end position="171"/>
    </location>
</feature>
<evidence type="ECO:0000313" key="15">
    <source>
        <dbReference type="EMBL" id="EKX54447.1"/>
    </source>
</evidence>
<evidence type="ECO:0000256" key="6">
    <source>
        <dbReference type="ARBA" id="ARBA00022670"/>
    </source>
</evidence>
<dbReference type="InterPro" id="IPR046940">
    <property type="entry name" value="TPPII_Ig-like_sf"/>
</dbReference>
<dbReference type="RefSeq" id="XP_005841427.1">
    <property type="nucleotide sequence ID" value="XM_005841370.1"/>
</dbReference>
<dbReference type="SUPFAM" id="SSF52743">
    <property type="entry name" value="Subtilisin-like"/>
    <property type="match status" value="1"/>
</dbReference>
<dbReference type="PANTHER" id="PTHR43806">
    <property type="entry name" value="PEPTIDASE S8"/>
    <property type="match status" value="1"/>
</dbReference>
<dbReference type="InterPro" id="IPR048384">
    <property type="entry name" value="TPPII_GBD"/>
</dbReference>
<feature type="domain" description="Tripeptidyl-peptidase II first Ig-like" evidence="13">
    <location>
        <begin position="537"/>
        <end position="644"/>
    </location>
</feature>
<evidence type="ECO:0000256" key="7">
    <source>
        <dbReference type="ARBA" id="ARBA00022801"/>
    </source>
</evidence>
<dbReference type="InterPro" id="IPR036852">
    <property type="entry name" value="Peptidase_S8/S53_dom_sf"/>
</dbReference>
<feature type="domain" description="Tripeptidyl peptidase II second Ig-like" evidence="12">
    <location>
        <begin position="789"/>
        <end position="967"/>
    </location>
</feature>
<dbReference type="EnsemblProtists" id="EKX54447">
    <property type="protein sequence ID" value="EKX54447"/>
    <property type="gene ID" value="GUITHDRAFT_99926"/>
</dbReference>
<dbReference type="Gene3D" id="2.20.25.690">
    <property type="match status" value="2"/>
</dbReference>
<keyword evidence="17" id="KW-1185">Reference proteome</keyword>
<dbReference type="Pfam" id="PF12580">
    <property type="entry name" value="TPPII"/>
    <property type="match status" value="1"/>
</dbReference>
<protein>
    <recommendedName>
        <fullName evidence="4">Tripeptidyl-peptidase 2</fullName>
        <ecNumber evidence="3">3.4.14.10</ecNumber>
    </recommendedName>
</protein>
<feature type="active site" description="Charge relay system" evidence="9">
    <location>
        <position position="454"/>
    </location>
</feature>
<name>L1K1G7_GUITC</name>
<dbReference type="InterPro" id="IPR048383">
    <property type="entry name" value="TPPII_Ig-like-1"/>
</dbReference>
<dbReference type="InterPro" id="IPR022398">
    <property type="entry name" value="Peptidase_S8_His-AS"/>
</dbReference>
<dbReference type="PRINTS" id="PR00723">
    <property type="entry name" value="SUBTILISIN"/>
</dbReference>
<evidence type="ECO:0000313" key="16">
    <source>
        <dbReference type="EnsemblProtists" id="EKX54447"/>
    </source>
</evidence>
<comment type="catalytic activity">
    <reaction evidence="1">
        <text>Release of an N-terminal tripeptide from a polypeptide.</text>
        <dbReference type="EC" id="3.4.14.10"/>
    </reaction>
</comment>
<dbReference type="PaxDb" id="55529-EKX54447"/>
<dbReference type="Gene3D" id="2.60.40.3170">
    <property type="match status" value="1"/>
</dbReference>
<keyword evidence="5" id="KW-0031">Aminopeptidase</keyword>
<proteinExistence type="inferred from homology"/>
<evidence type="ECO:0000256" key="10">
    <source>
        <dbReference type="SAM" id="MobiDB-lite"/>
    </source>
</evidence>
<organism evidence="15">
    <name type="scientific">Guillardia theta (strain CCMP2712)</name>
    <name type="common">Cryptophyte</name>
    <dbReference type="NCBI Taxonomy" id="905079"/>
    <lineage>
        <taxon>Eukaryota</taxon>
        <taxon>Cryptophyceae</taxon>
        <taxon>Pyrenomonadales</taxon>
        <taxon>Geminigeraceae</taxon>
        <taxon>Guillardia</taxon>
    </lineage>
</organism>
<dbReference type="GO" id="GO:0006508">
    <property type="term" value="P:proteolysis"/>
    <property type="evidence" value="ECO:0007669"/>
    <property type="project" value="UniProtKB-KW"/>
</dbReference>
<dbReference type="EMBL" id="JH992967">
    <property type="protein sequence ID" value="EKX54447.1"/>
    <property type="molecule type" value="Genomic_DNA"/>
</dbReference>
<dbReference type="InterPro" id="IPR022229">
    <property type="entry name" value="TPPII_Ig-like-2"/>
</dbReference>
<dbReference type="HOGENOM" id="CLU_003084_1_0_1"/>
<dbReference type="eggNOG" id="KOG1114">
    <property type="taxonomic scope" value="Eukaryota"/>
</dbReference>
<evidence type="ECO:0000256" key="1">
    <source>
        <dbReference type="ARBA" id="ARBA00001910"/>
    </source>
</evidence>
<accession>L1K1G7</accession>
<keyword evidence="7 9" id="KW-0378">Hydrolase</keyword>
<reference evidence="16" key="3">
    <citation type="submission" date="2015-06" db="UniProtKB">
        <authorList>
            <consortium name="EnsemblProtists"/>
        </authorList>
    </citation>
    <scope>IDENTIFICATION</scope>
</reference>
<feature type="active site" description="Charge relay system" evidence="9">
    <location>
        <position position="269"/>
    </location>
</feature>
<dbReference type="Pfam" id="PF21223">
    <property type="entry name" value="TPPII_Ig-like-1"/>
    <property type="match status" value="1"/>
</dbReference>
<dbReference type="Pfam" id="PF21316">
    <property type="entry name" value="TPPII_GBD"/>
    <property type="match status" value="1"/>
</dbReference>
<dbReference type="OrthoDB" id="10256524at2759"/>
<dbReference type="GO" id="GO:0004252">
    <property type="term" value="F:serine-type endopeptidase activity"/>
    <property type="evidence" value="ECO:0007669"/>
    <property type="project" value="UniProtKB-UniRule"/>
</dbReference>
<dbReference type="EC" id="3.4.14.10" evidence="3"/>
<evidence type="ECO:0000256" key="8">
    <source>
        <dbReference type="ARBA" id="ARBA00022825"/>
    </source>
</evidence>
<reference evidence="17" key="2">
    <citation type="submission" date="2012-11" db="EMBL/GenBank/DDBJ databases">
        <authorList>
            <person name="Kuo A."/>
            <person name="Curtis B.A."/>
            <person name="Tanifuji G."/>
            <person name="Burki F."/>
            <person name="Gruber A."/>
            <person name="Irimia M."/>
            <person name="Maruyama S."/>
            <person name="Arias M.C."/>
            <person name="Ball S.G."/>
            <person name="Gile G.H."/>
            <person name="Hirakawa Y."/>
            <person name="Hopkins J.F."/>
            <person name="Rensing S.A."/>
            <person name="Schmutz J."/>
            <person name="Symeonidi A."/>
            <person name="Elias M."/>
            <person name="Eveleigh R.J."/>
            <person name="Herman E.K."/>
            <person name="Klute M.J."/>
            <person name="Nakayama T."/>
            <person name="Obornik M."/>
            <person name="Reyes-Prieto A."/>
            <person name="Armbrust E.V."/>
            <person name="Aves S.J."/>
            <person name="Beiko R.G."/>
            <person name="Coutinho P."/>
            <person name="Dacks J.B."/>
            <person name="Durnford D.G."/>
            <person name="Fast N.M."/>
            <person name="Green B.R."/>
            <person name="Grisdale C."/>
            <person name="Hempe F."/>
            <person name="Henrissat B."/>
            <person name="Hoppner M.P."/>
            <person name="Ishida K.-I."/>
            <person name="Kim E."/>
            <person name="Koreny L."/>
            <person name="Kroth P.G."/>
            <person name="Liu Y."/>
            <person name="Malik S.-B."/>
            <person name="Maier U.G."/>
            <person name="McRose D."/>
            <person name="Mock T."/>
            <person name="Neilson J.A."/>
            <person name="Onodera N.T."/>
            <person name="Poole A.M."/>
            <person name="Pritham E.J."/>
            <person name="Richards T.A."/>
            <person name="Rocap G."/>
            <person name="Roy S.W."/>
            <person name="Sarai C."/>
            <person name="Schaack S."/>
            <person name="Shirato S."/>
            <person name="Slamovits C.H."/>
            <person name="Spencer D.F."/>
            <person name="Suzuki S."/>
            <person name="Worden A.Z."/>
            <person name="Zauner S."/>
            <person name="Barry K."/>
            <person name="Bell C."/>
            <person name="Bharti A.K."/>
            <person name="Crow J.A."/>
            <person name="Grimwood J."/>
            <person name="Kramer R."/>
            <person name="Lindquist E."/>
            <person name="Lucas S."/>
            <person name="Salamov A."/>
            <person name="McFadden G.I."/>
            <person name="Lane C.E."/>
            <person name="Keeling P.J."/>
            <person name="Gray M.W."/>
            <person name="Grigoriev I.V."/>
            <person name="Archibald J.M."/>
        </authorList>
    </citation>
    <scope>NUCLEOTIDE SEQUENCE</scope>
    <source>
        <strain evidence="17">CCMP2712</strain>
    </source>
</reference>
<evidence type="ECO:0000259" key="13">
    <source>
        <dbReference type="Pfam" id="PF21223"/>
    </source>
</evidence>
<dbReference type="Proteomes" id="UP000011087">
    <property type="component" value="Unassembled WGS sequence"/>
</dbReference>
<evidence type="ECO:0000256" key="9">
    <source>
        <dbReference type="PROSITE-ProRule" id="PRU01240"/>
    </source>
</evidence>
<feature type="compositionally biased region" description="Basic and acidic residues" evidence="10">
    <location>
        <begin position="152"/>
        <end position="171"/>
    </location>
</feature>
<dbReference type="InterPro" id="IPR015500">
    <property type="entry name" value="Peptidase_S8_subtilisin-rel"/>
</dbReference>
<evidence type="ECO:0000259" key="14">
    <source>
        <dbReference type="Pfam" id="PF21316"/>
    </source>
</evidence>
<dbReference type="Gene3D" id="1.25.40.710">
    <property type="match status" value="1"/>
</dbReference>
<evidence type="ECO:0000259" key="12">
    <source>
        <dbReference type="Pfam" id="PF12580"/>
    </source>
</evidence>
<dbReference type="KEGG" id="gtt:GUITHDRAFT_99926"/>
<feature type="region of interest" description="Disordered" evidence="10">
    <location>
        <begin position="997"/>
        <end position="1023"/>
    </location>
</feature>
<dbReference type="InterPro" id="IPR046939">
    <property type="entry name" value="TPPII_C_sf"/>
</dbReference>
<evidence type="ECO:0000256" key="4">
    <source>
        <dbReference type="ARBA" id="ARBA00020244"/>
    </source>
</evidence>
<dbReference type="OMA" id="SLRDFQC"/>
<dbReference type="PROSITE" id="PS00137">
    <property type="entry name" value="SUBTILASE_HIS"/>
    <property type="match status" value="1"/>
</dbReference>
<dbReference type="InterPro" id="IPR023828">
    <property type="entry name" value="Peptidase_S8_Ser-AS"/>
</dbReference>
<dbReference type="GO" id="GO:0005829">
    <property type="term" value="C:cytosol"/>
    <property type="evidence" value="ECO:0007669"/>
    <property type="project" value="TreeGrafter"/>
</dbReference>
<feature type="domain" description="Tripeptidyl-peptidase II galactose-binding" evidence="14">
    <location>
        <begin position="664"/>
        <end position="754"/>
    </location>
</feature>
<comment type="similarity">
    <text evidence="2 9">Belongs to the peptidase S8 family.</text>
</comment>
<dbReference type="FunFam" id="3.40.50.200:FF:000003">
    <property type="entry name" value="Tripeptidyl peptidase 2"/>
    <property type="match status" value="1"/>
</dbReference>
<evidence type="ECO:0000256" key="5">
    <source>
        <dbReference type="ARBA" id="ARBA00022438"/>
    </source>
</evidence>
<dbReference type="PROSITE" id="PS00138">
    <property type="entry name" value="SUBTILASE_SER"/>
    <property type="match status" value="1"/>
</dbReference>
<dbReference type="InterPro" id="IPR050131">
    <property type="entry name" value="Peptidase_S8_subtilisin-like"/>
</dbReference>
<dbReference type="AlphaFoldDB" id="L1K1G7"/>
<feature type="compositionally biased region" description="Basic and acidic residues" evidence="10">
    <location>
        <begin position="1006"/>
        <end position="1023"/>
    </location>
</feature>
<evidence type="ECO:0000256" key="3">
    <source>
        <dbReference type="ARBA" id="ARBA00012462"/>
    </source>
</evidence>
<evidence type="ECO:0000313" key="17">
    <source>
        <dbReference type="Proteomes" id="UP000011087"/>
    </source>
</evidence>